<organism evidence="12 13">
    <name type="scientific">Coptotermes formosanus</name>
    <name type="common">Formosan subterranean termite</name>
    <dbReference type="NCBI Taxonomy" id="36987"/>
    <lineage>
        <taxon>Eukaryota</taxon>
        <taxon>Metazoa</taxon>
        <taxon>Ecdysozoa</taxon>
        <taxon>Arthropoda</taxon>
        <taxon>Hexapoda</taxon>
        <taxon>Insecta</taxon>
        <taxon>Pterygota</taxon>
        <taxon>Neoptera</taxon>
        <taxon>Polyneoptera</taxon>
        <taxon>Dictyoptera</taxon>
        <taxon>Blattodea</taxon>
        <taxon>Blattoidea</taxon>
        <taxon>Termitoidae</taxon>
        <taxon>Rhinotermitidae</taxon>
        <taxon>Coptotermes</taxon>
    </lineage>
</organism>
<evidence type="ECO:0000256" key="10">
    <source>
        <dbReference type="SAM" id="Phobius"/>
    </source>
</evidence>
<dbReference type="PROSITE" id="PS00237">
    <property type="entry name" value="G_PROTEIN_RECEP_F1_1"/>
    <property type="match status" value="1"/>
</dbReference>
<dbReference type="Gene3D" id="1.20.1070.10">
    <property type="entry name" value="Rhodopsin 7-helix transmembrane proteins"/>
    <property type="match status" value="1"/>
</dbReference>
<dbReference type="GO" id="GO:0005886">
    <property type="term" value="C:plasma membrane"/>
    <property type="evidence" value="ECO:0007669"/>
    <property type="project" value="TreeGrafter"/>
</dbReference>
<comment type="caution">
    <text evidence="12">The sequence shown here is derived from an EMBL/GenBank/DDBJ whole genome shotgun (WGS) entry which is preliminary data.</text>
</comment>
<keyword evidence="3 9" id="KW-0812">Transmembrane</keyword>
<comment type="subcellular location">
    <subcellularLocation>
        <location evidence="1">Membrane</location>
        <topology evidence="1">Multi-pass membrane protein</topology>
    </subcellularLocation>
</comment>
<protein>
    <recommendedName>
        <fullName evidence="11">G-protein coupled receptors family 1 profile domain-containing protein</fullName>
    </recommendedName>
</protein>
<feature type="domain" description="G-protein coupled receptors family 1 profile" evidence="11">
    <location>
        <begin position="1"/>
        <end position="233"/>
    </location>
</feature>
<evidence type="ECO:0000313" key="13">
    <source>
        <dbReference type="Proteomes" id="UP000502823"/>
    </source>
</evidence>
<dbReference type="SUPFAM" id="SSF81321">
    <property type="entry name" value="Family A G protein-coupled receptor-like"/>
    <property type="match status" value="1"/>
</dbReference>
<feature type="transmembrane region" description="Helical" evidence="10">
    <location>
        <begin position="20"/>
        <end position="43"/>
    </location>
</feature>
<sequence>VAKLFSYTWSMGFFLCKGVHYLQNVSAICSVLTLTAMSIERYYAIVHPMKAKYMCTISQARKIILGIWVASFLLAVPNLISQEHVPVGMKRPAFYCVQTMDKPSLWRFHEVYMLLLILVIPTCIMIVAYGSISWEIWHVMQKRYDMTSGQALNPGGGRSGAESFPLRCSSKRLHRGMNSNASSFRESMKKANAMRSEEENNTVKQVIKMLVAVVVLFVICWAPLLVLNVLYAYDAVLKYSSEGGNKNIQSAFTVMAYSNRTSVKASTRPCADVAAAEDEYQNVICRCRRRERRQCGTQIPGKPVART</sequence>
<evidence type="ECO:0000256" key="3">
    <source>
        <dbReference type="ARBA" id="ARBA00022692"/>
    </source>
</evidence>
<name>A0A6L2PZI9_COPFO</name>
<dbReference type="InterPro" id="IPR000276">
    <property type="entry name" value="GPCR_Rhodpsn"/>
</dbReference>
<gene>
    <name evidence="12" type="ORF">Cfor_02017</name>
</gene>
<evidence type="ECO:0000256" key="2">
    <source>
        <dbReference type="ARBA" id="ARBA00010663"/>
    </source>
</evidence>
<comment type="similarity">
    <text evidence="2 9">Belongs to the G-protein coupled receptor 1 family.</text>
</comment>
<evidence type="ECO:0000256" key="1">
    <source>
        <dbReference type="ARBA" id="ARBA00004141"/>
    </source>
</evidence>
<evidence type="ECO:0000313" key="12">
    <source>
        <dbReference type="EMBL" id="GFG37654.1"/>
    </source>
</evidence>
<evidence type="ECO:0000256" key="7">
    <source>
        <dbReference type="ARBA" id="ARBA00023170"/>
    </source>
</evidence>
<dbReference type="PRINTS" id="PR00237">
    <property type="entry name" value="GPCRRHODOPSN"/>
</dbReference>
<dbReference type="AlphaFoldDB" id="A0A6L2PZI9"/>
<keyword evidence="13" id="KW-1185">Reference proteome</keyword>
<dbReference type="GO" id="GO:0004930">
    <property type="term" value="F:G protein-coupled receptor activity"/>
    <property type="evidence" value="ECO:0007669"/>
    <property type="project" value="UniProtKB-KW"/>
</dbReference>
<dbReference type="PANTHER" id="PTHR45695:SF15">
    <property type="entry name" value="OPSIN RH2"/>
    <property type="match status" value="1"/>
</dbReference>
<dbReference type="Proteomes" id="UP000502823">
    <property type="component" value="Unassembled WGS sequence"/>
</dbReference>
<evidence type="ECO:0000256" key="8">
    <source>
        <dbReference type="ARBA" id="ARBA00023224"/>
    </source>
</evidence>
<evidence type="ECO:0000256" key="5">
    <source>
        <dbReference type="ARBA" id="ARBA00023040"/>
    </source>
</evidence>
<accession>A0A6L2PZI9</accession>
<dbReference type="InterPro" id="IPR017452">
    <property type="entry name" value="GPCR_Rhodpsn_7TM"/>
</dbReference>
<dbReference type="Pfam" id="PF00001">
    <property type="entry name" value="7tm_1"/>
    <property type="match status" value="1"/>
</dbReference>
<feature type="transmembrane region" description="Helical" evidence="10">
    <location>
        <begin position="210"/>
        <end position="233"/>
    </location>
</feature>
<dbReference type="OrthoDB" id="2132067at2759"/>
<feature type="transmembrane region" description="Helical" evidence="10">
    <location>
        <begin position="111"/>
        <end position="132"/>
    </location>
</feature>
<proteinExistence type="inferred from homology"/>
<feature type="non-terminal residue" evidence="12">
    <location>
        <position position="1"/>
    </location>
</feature>
<dbReference type="EMBL" id="BLKM01000708">
    <property type="protein sequence ID" value="GFG37654.1"/>
    <property type="molecule type" value="Genomic_DNA"/>
</dbReference>
<keyword evidence="7 9" id="KW-0675">Receptor</keyword>
<dbReference type="PROSITE" id="PS50262">
    <property type="entry name" value="G_PROTEIN_RECEP_F1_2"/>
    <property type="match status" value="1"/>
</dbReference>
<evidence type="ECO:0000259" key="11">
    <source>
        <dbReference type="PROSITE" id="PS50262"/>
    </source>
</evidence>
<feature type="transmembrane region" description="Helical" evidence="10">
    <location>
        <begin position="63"/>
        <end position="80"/>
    </location>
</feature>
<reference evidence="13" key="1">
    <citation type="submission" date="2020-01" db="EMBL/GenBank/DDBJ databases">
        <title>Draft genome sequence of the Termite Coptotermes fromosanus.</title>
        <authorList>
            <person name="Itakura S."/>
            <person name="Yosikawa Y."/>
            <person name="Umezawa K."/>
        </authorList>
    </citation>
    <scope>NUCLEOTIDE SEQUENCE [LARGE SCALE GENOMIC DNA]</scope>
</reference>
<feature type="non-terminal residue" evidence="12">
    <location>
        <position position="307"/>
    </location>
</feature>
<dbReference type="PANTHER" id="PTHR45695">
    <property type="entry name" value="LEUCOKININ RECEPTOR-RELATED"/>
    <property type="match status" value="1"/>
</dbReference>
<evidence type="ECO:0000256" key="4">
    <source>
        <dbReference type="ARBA" id="ARBA00022989"/>
    </source>
</evidence>
<evidence type="ECO:0000256" key="6">
    <source>
        <dbReference type="ARBA" id="ARBA00023136"/>
    </source>
</evidence>
<keyword evidence="8 9" id="KW-0807">Transducer</keyword>
<evidence type="ECO:0000256" key="9">
    <source>
        <dbReference type="RuleBase" id="RU000688"/>
    </source>
</evidence>
<keyword evidence="5 9" id="KW-0297">G-protein coupled receptor</keyword>
<dbReference type="InParanoid" id="A0A6L2PZI9"/>
<keyword evidence="4 10" id="KW-1133">Transmembrane helix</keyword>
<keyword evidence="6 10" id="KW-0472">Membrane</keyword>